<feature type="non-terminal residue" evidence="1">
    <location>
        <position position="125"/>
    </location>
</feature>
<comment type="caution">
    <text evidence="1">The sequence shown here is derived from an EMBL/GenBank/DDBJ whole genome shotgun (WGS) entry which is preliminary data.</text>
</comment>
<sequence>MARFLHGLNKEIQEISTKLQRWSCNLRGSQPLRSRTLVIVGEIKREVALERTRVLRKGVKIQRGKNRRESHHHLVPLDLCLGKGHIISQCPNKRTTILRENEEVKIECSQGESTYYSEVESSNDH</sequence>
<dbReference type="AlphaFoldDB" id="A0A371I5K2"/>
<dbReference type="Proteomes" id="UP000257109">
    <property type="component" value="Unassembled WGS sequence"/>
</dbReference>
<keyword evidence="2" id="KW-1185">Reference proteome</keyword>
<evidence type="ECO:0000313" key="1">
    <source>
        <dbReference type="EMBL" id="RDY10244.1"/>
    </source>
</evidence>
<reference evidence="1" key="1">
    <citation type="submission" date="2018-05" db="EMBL/GenBank/DDBJ databases">
        <title>Draft genome of Mucuna pruriens seed.</title>
        <authorList>
            <person name="Nnadi N.E."/>
            <person name="Vos R."/>
            <person name="Hasami M.H."/>
            <person name="Devisetty U.K."/>
            <person name="Aguiy J.C."/>
        </authorList>
    </citation>
    <scope>NUCLEOTIDE SEQUENCE [LARGE SCALE GENOMIC DNA]</scope>
    <source>
        <strain evidence="1">JCA_2017</strain>
    </source>
</reference>
<evidence type="ECO:0000313" key="2">
    <source>
        <dbReference type="Proteomes" id="UP000257109"/>
    </source>
</evidence>
<name>A0A371I5K2_MUCPR</name>
<organism evidence="1 2">
    <name type="scientific">Mucuna pruriens</name>
    <name type="common">Velvet bean</name>
    <name type="synonym">Dolichos pruriens</name>
    <dbReference type="NCBI Taxonomy" id="157652"/>
    <lineage>
        <taxon>Eukaryota</taxon>
        <taxon>Viridiplantae</taxon>
        <taxon>Streptophyta</taxon>
        <taxon>Embryophyta</taxon>
        <taxon>Tracheophyta</taxon>
        <taxon>Spermatophyta</taxon>
        <taxon>Magnoliopsida</taxon>
        <taxon>eudicotyledons</taxon>
        <taxon>Gunneridae</taxon>
        <taxon>Pentapetalae</taxon>
        <taxon>rosids</taxon>
        <taxon>fabids</taxon>
        <taxon>Fabales</taxon>
        <taxon>Fabaceae</taxon>
        <taxon>Papilionoideae</taxon>
        <taxon>50 kb inversion clade</taxon>
        <taxon>NPAAA clade</taxon>
        <taxon>indigoferoid/millettioid clade</taxon>
        <taxon>Phaseoleae</taxon>
        <taxon>Mucuna</taxon>
    </lineage>
</organism>
<proteinExistence type="predicted"/>
<accession>A0A371I5K2</accession>
<gene>
    <name evidence="1" type="ORF">CR513_05272</name>
</gene>
<protein>
    <submittedName>
        <fullName evidence="1">Uncharacterized protein</fullName>
    </submittedName>
</protein>
<dbReference type="EMBL" id="QJKJ01000883">
    <property type="protein sequence ID" value="RDY10244.1"/>
    <property type="molecule type" value="Genomic_DNA"/>
</dbReference>